<dbReference type="InterPro" id="IPR050090">
    <property type="entry name" value="Tyrosine_recombinase_XerCD"/>
</dbReference>
<evidence type="ECO:0000259" key="4">
    <source>
        <dbReference type="PROSITE" id="PS51898"/>
    </source>
</evidence>
<organism evidence="5 6">
    <name type="scientific">Thalassococcus lentus</name>
    <dbReference type="NCBI Taxonomy" id="1210524"/>
    <lineage>
        <taxon>Bacteria</taxon>
        <taxon>Pseudomonadati</taxon>
        <taxon>Pseudomonadota</taxon>
        <taxon>Alphaproteobacteria</taxon>
        <taxon>Rhodobacterales</taxon>
        <taxon>Roseobacteraceae</taxon>
        <taxon>Thalassococcus</taxon>
    </lineage>
</organism>
<dbReference type="PANTHER" id="PTHR30349">
    <property type="entry name" value="PHAGE INTEGRASE-RELATED"/>
    <property type="match status" value="1"/>
</dbReference>
<keyword evidence="2" id="KW-0233">DNA recombination</keyword>
<dbReference type="InterPro" id="IPR013762">
    <property type="entry name" value="Integrase-like_cat_sf"/>
</dbReference>
<keyword evidence="6" id="KW-1185">Reference proteome</keyword>
<name>A0ABT4XXR4_9RHOB</name>
<dbReference type="Pfam" id="PF00589">
    <property type="entry name" value="Phage_integrase"/>
    <property type="match status" value="1"/>
</dbReference>
<feature type="region of interest" description="Disordered" evidence="3">
    <location>
        <begin position="1"/>
        <end position="23"/>
    </location>
</feature>
<comment type="caution">
    <text evidence="5">The sequence shown here is derived from an EMBL/GenBank/DDBJ whole genome shotgun (WGS) entry which is preliminary data.</text>
</comment>
<dbReference type="Proteomes" id="UP001210720">
    <property type="component" value="Unassembled WGS sequence"/>
</dbReference>
<dbReference type="PROSITE" id="PS51898">
    <property type="entry name" value="TYR_RECOMBINASE"/>
    <property type="match status" value="1"/>
</dbReference>
<dbReference type="PANTHER" id="PTHR30349:SF82">
    <property type="entry name" value="INTEGRASE_RECOMBINASE YOEC-RELATED"/>
    <property type="match status" value="1"/>
</dbReference>
<evidence type="ECO:0000313" key="6">
    <source>
        <dbReference type="Proteomes" id="UP001210720"/>
    </source>
</evidence>
<dbReference type="EMBL" id="JAQIOY010000012">
    <property type="protein sequence ID" value="MDA7426756.1"/>
    <property type="molecule type" value="Genomic_DNA"/>
</dbReference>
<proteinExistence type="predicted"/>
<evidence type="ECO:0000256" key="2">
    <source>
        <dbReference type="ARBA" id="ARBA00023172"/>
    </source>
</evidence>
<protein>
    <submittedName>
        <fullName evidence="5">Tyrosine-type recombinase/integrase</fullName>
    </submittedName>
</protein>
<gene>
    <name evidence="5" type="ORF">PFY00_18635</name>
</gene>
<feature type="domain" description="Tyr recombinase" evidence="4">
    <location>
        <begin position="20"/>
        <end position="206"/>
    </location>
</feature>
<sequence>MTASKKRRNGAGWNKDRAQGPKSHFTRAQVQELIVQLSRSQNWHDLALLLFALDTALRASDLLTLRVVDVSYSDGRLRQKLARKQKKTGKLVEPVITPSTQRALARWIRSSGKGKQDFLFTRTKSAISADPITRVHLSRLIKQWAEQLGKPPDDFACHSLRRTKGVLMYQAGERVADISRMYGHASEASTLHYLGITQMRVTEMCLRYDLGEGLLS</sequence>
<dbReference type="InterPro" id="IPR011010">
    <property type="entry name" value="DNA_brk_join_enz"/>
</dbReference>
<dbReference type="SUPFAM" id="SSF56349">
    <property type="entry name" value="DNA breaking-rejoining enzymes"/>
    <property type="match status" value="1"/>
</dbReference>
<dbReference type="RefSeq" id="WP_271434111.1">
    <property type="nucleotide sequence ID" value="NZ_JAQIOY010000012.1"/>
</dbReference>
<evidence type="ECO:0000256" key="1">
    <source>
        <dbReference type="ARBA" id="ARBA00022908"/>
    </source>
</evidence>
<dbReference type="Gene3D" id="1.10.443.10">
    <property type="entry name" value="Intergrase catalytic core"/>
    <property type="match status" value="1"/>
</dbReference>
<accession>A0ABT4XXR4</accession>
<dbReference type="InterPro" id="IPR002104">
    <property type="entry name" value="Integrase_catalytic"/>
</dbReference>
<keyword evidence="1" id="KW-0229">DNA integration</keyword>
<evidence type="ECO:0000256" key="3">
    <source>
        <dbReference type="SAM" id="MobiDB-lite"/>
    </source>
</evidence>
<evidence type="ECO:0000313" key="5">
    <source>
        <dbReference type="EMBL" id="MDA7426756.1"/>
    </source>
</evidence>
<reference evidence="5 6" key="1">
    <citation type="submission" date="2023-01" db="EMBL/GenBank/DDBJ databases">
        <title>Thalassococcus onchidii sp. nov., isolated from a marine invertebrate from the South China Sea.</title>
        <authorList>
            <person name="Xu S."/>
            <person name="Liu Z."/>
            <person name="Xu Y."/>
        </authorList>
    </citation>
    <scope>NUCLEOTIDE SEQUENCE [LARGE SCALE GENOMIC DNA]</scope>
    <source>
        <strain evidence="5 6">KCTC 32084</strain>
    </source>
</reference>